<dbReference type="AlphaFoldDB" id="A0A4T0FBV0"/>
<evidence type="ECO:0000256" key="4">
    <source>
        <dbReference type="ARBA" id="ARBA00022729"/>
    </source>
</evidence>
<dbReference type="EMBL" id="SPNW01000106">
    <property type="protein sequence ID" value="TIA85541.1"/>
    <property type="molecule type" value="Genomic_DNA"/>
</dbReference>
<dbReference type="Pfam" id="PF07915">
    <property type="entry name" value="PRKCSH"/>
    <property type="match status" value="1"/>
</dbReference>
<dbReference type="PANTHER" id="PTHR15414">
    <property type="entry name" value="OS-9-RELATED"/>
    <property type="match status" value="1"/>
</dbReference>
<dbReference type="OrthoDB" id="448954at2759"/>
<dbReference type="GO" id="GO:0005789">
    <property type="term" value="C:endoplasmic reticulum membrane"/>
    <property type="evidence" value="ECO:0007669"/>
    <property type="project" value="UniProtKB-SubCell"/>
</dbReference>
<dbReference type="PANTHER" id="PTHR15414:SF0">
    <property type="entry name" value="ENDOPLASMIC RETICULUM LECTIN 1"/>
    <property type="match status" value="1"/>
</dbReference>
<dbReference type="PROSITE" id="PS51914">
    <property type="entry name" value="MRH"/>
    <property type="match status" value="1"/>
</dbReference>
<keyword evidence="11" id="KW-1185">Reference proteome</keyword>
<evidence type="ECO:0000259" key="9">
    <source>
        <dbReference type="PROSITE" id="PS51914"/>
    </source>
</evidence>
<keyword evidence="7" id="KW-1015">Disulfide bond</keyword>
<evidence type="ECO:0000256" key="6">
    <source>
        <dbReference type="ARBA" id="ARBA00022824"/>
    </source>
</evidence>
<evidence type="ECO:0000313" key="10">
    <source>
        <dbReference type="EMBL" id="TIA85541.1"/>
    </source>
</evidence>
<sequence length="361" mass="40113">MPLTYLVACIALFSSQAALLTSASSFISQTPSYSVQFARRTFVTPEEAKQILRAGEVSLETYAVDATQPLTVADIALREPLIPLNPFEESTPHRFQLYPNYSFICLVPAKDDAHPTTTHNISSPTINDVARILDSVRGECSLFTSGKWWTYRVCFNGAIKQFHAKRTPVFSDNRQQFSLKVEYDDTVPSYVLGRSPVQSPNSTDTTSDVSNISKVDQAPASLTLRILSNGYQNFAAESWSSGTTCDRTGEPRSANVEYYCVPGLKSPRVVSIHETTTCNYVVQVEVGHLCEIPSFNHINLRQKVKEIQCIPILEHGSKWPDLLLEDEETSLVDGVHLPSSESLDTLSKEDLIELIARSQMV</sequence>
<evidence type="ECO:0000256" key="2">
    <source>
        <dbReference type="ARBA" id="ARBA00009918"/>
    </source>
</evidence>
<proteinExistence type="inferred from homology"/>
<dbReference type="GO" id="GO:0030246">
    <property type="term" value="F:carbohydrate binding"/>
    <property type="evidence" value="ECO:0007669"/>
    <property type="project" value="UniProtKB-KW"/>
</dbReference>
<dbReference type="InterPro" id="IPR012913">
    <property type="entry name" value="OS9-like_dom"/>
</dbReference>
<feature type="signal peptide" evidence="8">
    <location>
        <begin position="1"/>
        <end position="17"/>
    </location>
</feature>
<evidence type="ECO:0000256" key="7">
    <source>
        <dbReference type="ARBA" id="ARBA00023157"/>
    </source>
</evidence>
<gene>
    <name evidence="10" type="ORF">E3P99_03967</name>
</gene>
<dbReference type="InterPro" id="IPR009011">
    <property type="entry name" value="Man6P_isomerase_rcpt-bd_dom_sf"/>
</dbReference>
<comment type="subcellular location">
    <subcellularLocation>
        <location evidence="1">Endoplasmic reticulum membrane</location>
        <topology evidence="1">Peripheral membrane protein</topology>
        <orientation evidence="1">Lumenal side</orientation>
    </subcellularLocation>
</comment>
<feature type="chain" id="PRO_5020667723" description="Protein OS-9 homolog" evidence="8">
    <location>
        <begin position="18"/>
        <end position="361"/>
    </location>
</feature>
<dbReference type="GO" id="GO:0030970">
    <property type="term" value="P:retrograde protein transport, ER to cytosol"/>
    <property type="evidence" value="ECO:0007669"/>
    <property type="project" value="TreeGrafter"/>
</dbReference>
<evidence type="ECO:0000313" key="11">
    <source>
        <dbReference type="Proteomes" id="UP000310189"/>
    </source>
</evidence>
<evidence type="ECO:0000256" key="5">
    <source>
        <dbReference type="ARBA" id="ARBA00022734"/>
    </source>
</evidence>
<feature type="domain" description="MRH" evidence="9">
    <location>
        <begin position="138"/>
        <end position="292"/>
    </location>
</feature>
<keyword evidence="6" id="KW-0256">Endoplasmic reticulum</keyword>
<dbReference type="Proteomes" id="UP000310189">
    <property type="component" value="Unassembled WGS sequence"/>
</dbReference>
<name>A0A4T0FBV0_9BASI</name>
<reference evidence="10 11" key="1">
    <citation type="submission" date="2019-03" db="EMBL/GenBank/DDBJ databases">
        <title>Sequencing 23 genomes of Wallemia ichthyophaga.</title>
        <authorList>
            <person name="Gostincar C."/>
        </authorList>
    </citation>
    <scope>NUCLEOTIDE SEQUENCE [LARGE SCALE GENOMIC DNA]</scope>
    <source>
        <strain evidence="10 11">EXF-5753</strain>
    </source>
</reference>
<comment type="caution">
    <text evidence="10">The sequence shown here is derived from an EMBL/GenBank/DDBJ whole genome shotgun (WGS) entry which is preliminary data.</text>
</comment>
<dbReference type="GO" id="GO:0005788">
    <property type="term" value="C:endoplasmic reticulum lumen"/>
    <property type="evidence" value="ECO:0007669"/>
    <property type="project" value="TreeGrafter"/>
</dbReference>
<protein>
    <recommendedName>
        <fullName evidence="3">Protein OS-9 homolog</fullName>
    </recommendedName>
</protein>
<dbReference type="SUPFAM" id="SSF50911">
    <property type="entry name" value="Mannose 6-phosphate receptor domain"/>
    <property type="match status" value="1"/>
</dbReference>
<evidence type="ECO:0000256" key="8">
    <source>
        <dbReference type="SAM" id="SignalP"/>
    </source>
</evidence>
<dbReference type="GO" id="GO:0030968">
    <property type="term" value="P:endoplasmic reticulum unfolded protein response"/>
    <property type="evidence" value="ECO:0007669"/>
    <property type="project" value="InterPro"/>
</dbReference>
<organism evidence="10 11">
    <name type="scientific">Wallemia hederae</name>
    <dbReference type="NCBI Taxonomy" id="1540922"/>
    <lineage>
        <taxon>Eukaryota</taxon>
        <taxon>Fungi</taxon>
        <taxon>Dikarya</taxon>
        <taxon>Basidiomycota</taxon>
        <taxon>Wallemiomycotina</taxon>
        <taxon>Wallemiomycetes</taxon>
        <taxon>Wallemiales</taxon>
        <taxon>Wallemiaceae</taxon>
        <taxon>Wallemia</taxon>
    </lineage>
</organism>
<evidence type="ECO:0000256" key="3">
    <source>
        <dbReference type="ARBA" id="ARBA00018727"/>
    </source>
</evidence>
<evidence type="ECO:0000256" key="1">
    <source>
        <dbReference type="ARBA" id="ARBA00004367"/>
    </source>
</evidence>
<keyword evidence="4 8" id="KW-0732">Signal</keyword>
<dbReference type="Gene3D" id="2.70.130.10">
    <property type="entry name" value="Mannose-6-phosphate receptor binding domain"/>
    <property type="match status" value="1"/>
</dbReference>
<dbReference type="InterPro" id="IPR044865">
    <property type="entry name" value="MRH_dom"/>
</dbReference>
<comment type="similarity">
    <text evidence="2">Belongs to the OS-9 family.</text>
</comment>
<dbReference type="InterPro" id="IPR045149">
    <property type="entry name" value="OS-9-like"/>
</dbReference>
<keyword evidence="5" id="KW-0430">Lectin</keyword>
<accession>A0A4T0FBV0</accession>